<evidence type="ECO:0000313" key="1">
    <source>
        <dbReference type="EMBL" id="CAE7521840.1"/>
    </source>
</evidence>
<comment type="caution">
    <text evidence="1">The sequence shown here is derived from an EMBL/GenBank/DDBJ whole genome shotgun (WGS) entry which is preliminary data.</text>
</comment>
<organism evidence="1 2">
    <name type="scientific">Symbiodinium natans</name>
    <dbReference type="NCBI Taxonomy" id="878477"/>
    <lineage>
        <taxon>Eukaryota</taxon>
        <taxon>Sar</taxon>
        <taxon>Alveolata</taxon>
        <taxon>Dinophyceae</taxon>
        <taxon>Suessiales</taxon>
        <taxon>Symbiodiniaceae</taxon>
        <taxon>Symbiodinium</taxon>
    </lineage>
</organism>
<accession>A0A812T8Q5</accession>
<dbReference type="Proteomes" id="UP000604046">
    <property type="component" value="Unassembled WGS sequence"/>
</dbReference>
<dbReference type="AlphaFoldDB" id="A0A812T8Q5"/>
<dbReference type="EMBL" id="CAJNDS010002547">
    <property type="protein sequence ID" value="CAE7521840.1"/>
    <property type="molecule type" value="Genomic_DNA"/>
</dbReference>
<gene>
    <name evidence="1" type="ORF">SNAT2548_LOCUS29210</name>
</gene>
<keyword evidence="2" id="KW-1185">Reference proteome</keyword>
<proteinExistence type="predicted"/>
<protein>
    <submittedName>
        <fullName evidence="1">Uncharacterized protein</fullName>
    </submittedName>
</protein>
<evidence type="ECO:0000313" key="2">
    <source>
        <dbReference type="Proteomes" id="UP000604046"/>
    </source>
</evidence>
<reference evidence="1" key="1">
    <citation type="submission" date="2021-02" db="EMBL/GenBank/DDBJ databases">
        <authorList>
            <person name="Dougan E. K."/>
            <person name="Rhodes N."/>
            <person name="Thang M."/>
            <person name="Chan C."/>
        </authorList>
    </citation>
    <scope>NUCLEOTIDE SEQUENCE</scope>
</reference>
<sequence length="127" mass="14443">MYWLDSIRIAIEISSSETTWQQTEVHDDFEDEEEDKGSTRKLRVHAAASLRSPLVQQQTKVAASANCLPTTMPSQWLIGAVHCYLRVNMNKEIEELREAGRQEAAKQQQASELQLCIQVQGYVGAHW</sequence>
<name>A0A812T8Q5_9DINO</name>